<evidence type="ECO:0000259" key="1">
    <source>
        <dbReference type="Pfam" id="PF01755"/>
    </source>
</evidence>
<protein>
    <submittedName>
        <fullName evidence="2">Glycosyltransferase family 25 (LPS biosynthesis protein)</fullName>
    </submittedName>
</protein>
<dbReference type="KEGG" id="aay:WYH_02858"/>
<proteinExistence type="predicted"/>
<feature type="domain" description="Glycosyl transferase family 25" evidence="1">
    <location>
        <begin position="19"/>
        <end position="181"/>
    </location>
</feature>
<accession>A0A0F7KYL6</accession>
<organism evidence="2 3">
    <name type="scientific">Croceibacterium atlanticum</name>
    <dbReference type="NCBI Taxonomy" id="1267766"/>
    <lineage>
        <taxon>Bacteria</taxon>
        <taxon>Pseudomonadati</taxon>
        <taxon>Pseudomonadota</taxon>
        <taxon>Alphaproteobacteria</taxon>
        <taxon>Sphingomonadales</taxon>
        <taxon>Erythrobacteraceae</taxon>
        <taxon>Croceibacterium</taxon>
    </lineage>
</organism>
<sequence>MPTNYADIHPASQAFEVSVLSFPSALERRDRITRMFAELPDCDWKFFDVVPADELSVRYDEEAAFRSYGSILSAAERSCAASHIAMLETWLADGRTQYLVVMEDDLLIDPNFSIGPMINFMDLCQVHYLKLYARFFVPAHFIANIGRQLFYRASWPALGTQCYIVSREGALQLTGHIRETGLLASIDMTFDRFWETGVPVTLAYPFPLLEMANGSSIHTSRATIHQRNRELREKIGERTQWQRLREKLARHRADRAMRQFDAALRQRIAVHQNALYDPLNAI</sequence>
<evidence type="ECO:0000313" key="2">
    <source>
        <dbReference type="EMBL" id="AKH43885.1"/>
    </source>
</evidence>
<keyword evidence="3" id="KW-1185">Reference proteome</keyword>
<reference evidence="2" key="1">
    <citation type="submission" date="2015-05" db="EMBL/GenBank/DDBJ databases">
        <title>The complete genome of Altererythrobacter atlanticus strain 26DY36.</title>
        <authorList>
            <person name="Wu Y.-H."/>
            <person name="Cheng H."/>
            <person name="Wu X.-W."/>
        </authorList>
    </citation>
    <scope>NUCLEOTIDE SEQUENCE [LARGE SCALE GENOMIC DNA]</scope>
    <source>
        <strain evidence="2">26DY36</strain>
    </source>
</reference>
<name>A0A0F7KYL6_9SPHN</name>
<dbReference type="OrthoDB" id="259382at2"/>
<dbReference type="GO" id="GO:0016740">
    <property type="term" value="F:transferase activity"/>
    <property type="evidence" value="ECO:0007669"/>
    <property type="project" value="UniProtKB-KW"/>
</dbReference>
<dbReference type="PATRIC" id="fig|1267766.3.peg.2894"/>
<evidence type="ECO:0000313" key="3">
    <source>
        <dbReference type="Proteomes" id="UP000034392"/>
    </source>
</evidence>
<dbReference type="Pfam" id="PF01755">
    <property type="entry name" value="Glyco_transf_25"/>
    <property type="match status" value="1"/>
</dbReference>
<dbReference type="AlphaFoldDB" id="A0A0F7KYL6"/>
<dbReference type="EMBL" id="CP011452">
    <property type="protein sequence ID" value="AKH43885.1"/>
    <property type="molecule type" value="Genomic_DNA"/>
</dbReference>
<gene>
    <name evidence="2" type="ORF">WYH_02858</name>
</gene>
<dbReference type="Proteomes" id="UP000034392">
    <property type="component" value="Chromosome"/>
</dbReference>
<dbReference type="RefSeq" id="WP_082348012.1">
    <property type="nucleotide sequence ID" value="NZ_CP011452.2"/>
</dbReference>
<dbReference type="InterPro" id="IPR002654">
    <property type="entry name" value="Glyco_trans_25"/>
</dbReference>